<feature type="region of interest" description="Disordered" evidence="1">
    <location>
        <begin position="335"/>
        <end position="375"/>
    </location>
</feature>
<sequence>MTSDENTLRAALTAATSGLDPDGDVLRRARDGGRRRLRRHRVQVGAASVLTAAAVAGGVLPFLGGGPGAGTAARQPATSEPATSVPATSVPTGLATGVGEDCEDLPGYGYLLTPEEVPDEVRLLWPDDSGLDVQEVRPRMETGPCHVDGELSLADVDADGVIVRLAAVFGPEPADVVPAGTAPGTLVPGPEDGEAGRRDLAWLLPDGQQLQVDADGFTDAELADLAAAVTLKDGAVDLGAWPEQAGIEHVGKPGPARSTQYDWSVSGAQGHLSVVTTAGDIFAWGLTGDRIVDLGGRPAVLRGTDTVVWVPAAGVAASLTVTGDLDPLEVAATVGPVPADDPRLAGAVPEVEQSETPESTSGSTPEQNGTSTPTP</sequence>
<keyword evidence="2" id="KW-1133">Transmembrane helix</keyword>
<evidence type="ECO:0000313" key="3">
    <source>
        <dbReference type="EMBL" id="MBB5789188.1"/>
    </source>
</evidence>
<dbReference type="RefSeq" id="WP_184824382.1">
    <property type="nucleotide sequence ID" value="NZ_JACHMM010000001.1"/>
</dbReference>
<name>A0A7W9GSW1_9ACTN</name>
<keyword evidence="2" id="KW-0472">Membrane</keyword>
<keyword evidence="2" id="KW-0812">Transmembrane</keyword>
<protein>
    <submittedName>
        <fullName evidence="3">Uncharacterized protein</fullName>
    </submittedName>
</protein>
<evidence type="ECO:0000256" key="2">
    <source>
        <dbReference type="SAM" id="Phobius"/>
    </source>
</evidence>
<feature type="region of interest" description="Disordered" evidence="1">
    <location>
        <begin position="68"/>
        <end position="99"/>
    </location>
</feature>
<dbReference type="AlphaFoldDB" id="A0A7W9GSW1"/>
<gene>
    <name evidence="3" type="ORF">HD601_003763</name>
</gene>
<dbReference type="EMBL" id="JACHMM010000001">
    <property type="protein sequence ID" value="MBB5789188.1"/>
    <property type="molecule type" value="Genomic_DNA"/>
</dbReference>
<organism evidence="3 4">
    <name type="scientific">Jiangella mangrovi</name>
    <dbReference type="NCBI Taxonomy" id="1524084"/>
    <lineage>
        <taxon>Bacteria</taxon>
        <taxon>Bacillati</taxon>
        <taxon>Actinomycetota</taxon>
        <taxon>Actinomycetes</taxon>
        <taxon>Jiangellales</taxon>
        <taxon>Jiangellaceae</taxon>
        <taxon>Jiangella</taxon>
    </lineage>
</organism>
<keyword evidence="4" id="KW-1185">Reference proteome</keyword>
<feature type="compositionally biased region" description="Polar residues" evidence="1">
    <location>
        <begin position="76"/>
        <end position="91"/>
    </location>
</feature>
<feature type="transmembrane region" description="Helical" evidence="2">
    <location>
        <begin position="44"/>
        <end position="64"/>
    </location>
</feature>
<dbReference type="Proteomes" id="UP000542813">
    <property type="component" value="Unassembled WGS sequence"/>
</dbReference>
<evidence type="ECO:0000313" key="4">
    <source>
        <dbReference type="Proteomes" id="UP000542813"/>
    </source>
</evidence>
<feature type="compositionally biased region" description="Low complexity" evidence="1">
    <location>
        <begin position="354"/>
        <end position="367"/>
    </location>
</feature>
<accession>A0A7W9GSW1</accession>
<comment type="caution">
    <text evidence="3">The sequence shown here is derived from an EMBL/GenBank/DDBJ whole genome shotgun (WGS) entry which is preliminary data.</text>
</comment>
<evidence type="ECO:0000256" key="1">
    <source>
        <dbReference type="SAM" id="MobiDB-lite"/>
    </source>
</evidence>
<reference evidence="3 4" key="1">
    <citation type="submission" date="2020-08" db="EMBL/GenBank/DDBJ databases">
        <title>Sequencing the genomes of 1000 actinobacteria strains.</title>
        <authorList>
            <person name="Klenk H.-P."/>
        </authorList>
    </citation>
    <scope>NUCLEOTIDE SEQUENCE [LARGE SCALE GENOMIC DNA]</scope>
    <source>
        <strain evidence="3 4">DSM 102122</strain>
    </source>
</reference>
<proteinExistence type="predicted"/>